<keyword evidence="2" id="KW-0378">Hydrolase</keyword>
<feature type="domain" description="Protease Do-like PDZ" evidence="6">
    <location>
        <begin position="316"/>
        <end position="438"/>
    </location>
</feature>
<dbReference type="Gene3D" id="2.40.10.10">
    <property type="entry name" value="Trypsin-like serine proteases"/>
    <property type="match status" value="2"/>
</dbReference>
<dbReference type="GO" id="GO:0006508">
    <property type="term" value="P:proteolysis"/>
    <property type="evidence" value="ECO:0007669"/>
    <property type="project" value="UniProtKB-KW"/>
</dbReference>
<keyword evidence="8" id="KW-1185">Reference proteome</keyword>
<keyword evidence="1 7" id="KW-0645">Protease</keyword>
<gene>
    <name evidence="7" type="primary">degP_1</name>
    <name evidence="7" type="ORF">BN59_01407</name>
</gene>
<dbReference type="PRINTS" id="PR00834">
    <property type="entry name" value="PROTEASES2C"/>
</dbReference>
<dbReference type="GO" id="GO:0004252">
    <property type="term" value="F:serine-type endopeptidase activity"/>
    <property type="evidence" value="ECO:0007669"/>
    <property type="project" value="InterPro"/>
</dbReference>
<dbReference type="InterPro" id="IPR001478">
    <property type="entry name" value="PDZ"/>
</dbReference>
<proteinExistence type="predicted"/>
<evidence type="ECO:0000256" key="2">
    <source>
        <dbReference type="ARBA" id="ARBA00022801"/>
    </source>
</evidence>
<evidence type="ECO:0000259" key="5">
    <source>
        <dbReference type="Pfam" id="PF13180"/>
    </source>
</evidence>
<dbReference type="PANTHER" id="PTHR45980">
    <property type="match status" value="1"/>
</dbReference>
<evidence type="ECO:0000259" key="6">
    <source>
        <dbReference type="Pfam" id="PF17815"/>
    </source>
</evidence>
<dbReference type="Pfam" id="PF13180">
    <property type="entry name" value="PDZ_2"/>
    <property type="match status" value="1"/>
</dbReference>
<dbReference type="STRING" id="1034943.BN59_01407"/>
<sequence length="1031" mass="115518">MSQEKMELDLSRSLVKITASVTRPSVLEPWKTQISSHTLTGCIIEQNQEKFILTSSTKLAHATHVKGNFSEESNFLRMEIVTIDHSCNLALLKCSAPEFVERAVPLALADKLPNRRAKGEIHYIHDNYISSSPARIRGIESNSQGFMKLSFENKNNMDEGPLIHDSKITGFSLGFGDAIPLPIIQHFILHPGGFPMLPFSMQLIKSPLMKQKYGLVEKNQGALLILDTNPLLHDDALRPGDVVMAIDGYSLLTDGTVKHPDYERPVSYNHLIQMHGLGDMLGLQIKREHQDIMVTTQLNTKINQNHIVKTNLENYDYFAAHGVIFVPLTKEYIEAACLNFPHHTRQSPQFLLLQEKLKAQKSDDISKYFTVCKVIPCEDTLGLEMYTNYVIKTINDQPIKNFNDLISILNQRPEDGLHAIVFEDNKQMVLKHLDVAQNLKLLNSSGYVTNAPASLLQKNGRPKRKVDSDENQRPKKRPGILEVNKDDVSKAISSMQGELLQKGFDLFSTTKALNSNRFEISPAPEPIKADLNWSVVKLKITVKGIDFQTPWSASTQTGVGTGFVIEHEGKKVIITNAHCATNITHLSVQFPKDPTQYEVKLLAINHYYDLAILDCQNPEFLNKAIPMALADSLPENQNNKMEIMVHGFPAGRDFTETSGHITRIETNINAHSREPMLSLKLDVTQQPGNSGGPVTHKGKVVGVANQGPTVMQGTSGFAGAIPLPILKHFLAHPKVLPSLKFGAMPMINPCLREKYSSVNSKLGILVIKTEEGTSAAESLRVNDVILSIDGYPVMTDGKMLHPVSKEPIMYTHAIQMHAFGETVELAVLRDKEILTVKIPLLDKPRMLVKELYEDDKNKRSDYFAAHGLVFVRLSKDYIRKMEAGLAGSELYTLSKELENSKTEKVKHKVVISTILDCEYTEGYENGFKNSIVETVDGVQLKDLYHLMHLLMQVPENGLHTLVLSNKQEIVLKHLTPEENKALLLSFRIDAPQAPEPLLNRYANFWKKPAPASTDQQLRSDQEIEPKKNLWV</sequence>
<dbReference type="InterPro" id="IPR009003">
    <property type="entry name" value="Peptidase_S1_PA"/>
</dbReference>
<dbReference type="Proteomes" id="UP000044071">
    <property type="component" value="Unassembled WGS sequence"/>
</dbReference>
<dbReference type="Gene3D" id="2.30.42.10">
    <property type="match status" value="1"/>
</dbReference>
<protein>
    <submittedName>
        <fullName evidence="7">Periplasmic serine endoprotease DegP</fullName>
    </submittedName>
</protein>
<feature type="domain" description="Protease Do-like PDZ" evidence="6">
    <location>
        <begin position="856"/>
        <end position="991"/>
    </location>
</feature>
<organism evidence="7 8">
    <name type="scientific">Legionella massiliensis</name>
    <dbReference type="NCBI Taxonomy" id="1034943"/>
    <lineage>
        <taxon>Bacteria</taxon>
        <taxon>Pseudomonadati</taxon>
        <taxon>Pseudomonadota</taxon>
        <taxon>Gammaproteobacteria</taxon>
        <taxon>Legionellales</taxon>
        <taxon>Legionellaceae</taxon>
        <taxon>Legionella</taxon>
    </lineage>
</organism>
<dbReference type="RefSeq" id="WP_043873526.1">
    <property type="nucleotide sequence ID" value="NZ_CCVW01000001.1"/>
</dbReference>
<dbReference type="EMBL" id="CCSB01000001">
    <property type="protein sequence ID" value="CDZ77125.1"/>
    <property type="molecule type" value="Genomic_DNA"/>
</dbReference>
<dbReference type="OrthoDB" id="9758917at2"/>
<dbReference type="eggNOG" id="COG0265">
    <property type="taxonomic scope" value="Bacteria"/>
</dbReference>
<evidence type="ECO:0000256" key="1">
    <source>
        <dbReference type="ARBA" id="ARBA00022670"/>
    </source>
</evidence>
<dbReference type="Gene3D" id="3.20.190.20">
    <property type="match status" value="2"/>
</dbReference>
<dbReference type="InterPro" id="IPR046449">
    <property type="entry name" value="DEGP_PDZ_sf"/>
</dbReference>
<reference evidence="7 8" key="1">
    <citation type="submission" date="2014-06" db="EMBL/GenBank/DDBJ databases">
        <authorList>
            <person name="Urmite Genomes Urmite Genomes"/>
        </authorList>
    </citation>
    <scope>NUCLEOTIDE SEQUENCE [LARGE SCALE GENOMIC DNA]</scope>
</reference>
<dbReference type="InterPro" id="IPR036034">
    <property type="entry name" value="PDZ_sf"/>
</dbReference>
<evidence type="ECO:0000313" key="7">
    <source>
        <dbReference type="EMBL" id="CDZ77125.1"/>
    </source>
</evidence>
<evidence type="ECO:0000313" key="8">
    <source>
        <dbReference type="Proteomes" id="UP000044071"/>
    </source>
</evidence>
<dbReference type="PANTHER" id="PTHR45980:SF9">
    <property type="entry name" value="PROTEASE DO-LIKE 10, MITOCHONDRIAL-RELATED"/>
    <property type="match status" value="1"/>
</dbReference>
<feature type="region of interest" description="Disordered" evidence="4">
    <location>
        <begin position="453"/>
        <end position="483"/>
    </location>
</feature>
<dbReference type="SUPFAM" id="SSF50156">
    <property type="entry name" value="PDZ domain-like"/>
    <property type="match status" value="1"/>
</dbReference>
<feature type="domain" description="PDZ" evidence="5">
    <location>
        <begin position="758"/>
        <end position="840"/>
    </location>
</feature>
<accession>A0A078KRS1</accession>
<evidence type="ECO:0000256" key="3">
    <source>
        <dbReference type="ARBA" id="ARBA00022825"/>
    </source>
</evidence>
<dbReference type="InterPro" id="IPR043504">
    <property type="entry name" value="Peptidase_S1_PA_chymotrypsin"/>
</dbReference>
<dbReference type="SUPFAM" id="SSF50494">
    <property type="entry name" value="Trypsin-like serine proteases"/>
    <property type="match status" value="1"/>
</dbReference>
<dbReference type="InterPro" id="IPR041517">
    <property type="entry name" value="DEGP_PDZ"/>
</dbReference>
<dbReference type="Pfam" id="PF13365">
    <property type="entry name" value="Trypsin_2"/>
    <property type="match status" value="1"/>
</dbReference>
<keyword evidence="3" id="KW-0720">Serine protease</keyword>
<dbReference type="InterPro" id="IPR001940">
    <property type="entry name" value="Peptidase_S1C"/>
</dbReference>
<dbReference type="AlphaFoldDB" id="A0A078KRS1"/>
<evidence type="ECO:0000256" key="4">
    <source>
        <dbReference type="SAM" id="MobiDB-lite"/>
    </source>
</evidence>
<name>A0A078KRS1_9GAMM</name>
<dbReference type="Pfam" id="PF17815">
    <property type="entry name" value="PDZ_3"/>
    <property type="match status" value="2"/>
</dbReference>